<dbReference type="STRING" id="155865.SAMN05216515_10510"/>
<organism evidence="5 6">
    <name type="scientific">Eubacterium pyruvativorans</name>
    <dbReference type="NCBI Taxonomy" id="155865"/>
    <lineage>
        <taxon>Bacteria</taxon>
        <taxon>Bacillati</taxon>
        <taxon>Bacillota</taxon>
        <taxon>Clostridia</taxon>
        <taxon>Eubacteriales</taxon>
        <taxon>Eubacteriaceae</taxon>
        <taxon>Eubacterium</taxon>
    </lineage>
</organism>
<name>A0A1I7F076_9FIRM</name>
<dbReference type="GO" id="GO:0046872">
    <property type="term" value="F:metal ion binding"/>
    <property type="evidence" value="ECO:0007669"/>
    <property type="project" value="InterPro"/>
</dbReference>
<dbReference type="Pfam" id="PF05193">
    <property type="entry name" value="Peptidase_M16_C"/>
    <property type="match status" value="1"/>
</dbReference>
<proteinExistence type="inferred from homology"/>
<dbReference type="InterPro" id="IPR007863">
    <property type="entry name" value="Peptidase_M16_C"/>
</dbReference>
<accession>A0A1I7F076</accession>
<dbReference type="PROSITE" id="PS00143">
    <property type="entry name" value="INSULINASE"/>
    <property type="match status" value="1"/>
</dbReference>
<dbReference type="FunFam" id="3.30.830.10:FF:000008">
    <property type="entry name" value="Mitochondrial-processing peptidase subunit beta"/>
    <property type="match status" value="1"/>
</dbReference>
<dbReference type="AlphaFoldDB" id="A0A1I7F076"/>
<feature type="domain" description="Peptidase M16 C-terminal" evidence="4">
    <location>
        <begin position="166"/>
        <end position="339"/>
    </location>
</feature>
<evidence type="ECO:0000259" key="4">
    <source>
        <dbReference type="Pfam" id="PF05193"/>
    </source>
</evidence>
<dbReference type="InterPro" id="IPR011765">
    <property type="entry name" value="Pept_M16_N"/>
</dbReference>
<sequence length="416" mass="46438">MITTRTLSNGVRMVMEEMPAVHSVAIGIWVKTGAVDEEKKYAGISHFVEHMMFKGTENRTARQIAGDVDRIGGAMNAFTGKEATCYYVKTVSDHYREAADVLVDMMEHSLFAKEEMDRERKVIGEEIKMGEDSPEDVAHDKLIEALFRREPLGNSVIGTRTSLNRITHNVMAEYVRTHYVRDNMVISVAGNFDPEEVCDYFQGTMLSLGKTGPARERSVGSPAPEYHSVKRDIKQSHICLGTRGVNLADPRSYAMSVLSQLLGGSMSSRLFQNIRERKGLAYSVYSTTGSFRDAGYFEIYAGVANDQVKAAVEGIREELDILASKPVEEEEVRSAVEQMKSSYAFSQESTSARMIVNGKNYLLLDRVFNEEEVLEGYNNVTAASLEEVKKLICDFSRYSVSVASGVKVNRKSVMEE</sequence>
<evidence type="ECO:0000313" key="5">
    <source>
        <dbReference type="EMBL" id="SFU29544.1"/>
    </source>
</evidence>
<dbReference type="Gene3D" id="3.30.830.10">
    <property type="entry name" value="Metalloenzyme, LuxS/M16 peptidase-like"/>
    <property type="match status" value="2"/>
</dbReference>
<dbReference type="PANTHER" id="PTHR11851:SF49">
    <property type="entry name" value="MITOCHONDRIAL-PROCESSING PEPTIDASE SUBUNIT ALPHA"/>
    <property type="match status" value="1"/>
</dbReference>
<evidence type="ECO:0000313" key="6">
    <source>
        <dbReference type="Proteomes" id="UP000198817"/>
    </source>
</evidence>
<reference evidence="5 6" key="1">
    <citation type="submission" date="2016-10" db="EMBL/GenBank/DDBJ databases">
        <authorList>
            <person name="de Groot N.N."/>
        </authorList>
    </citation>
    <scope>NUCLEOTIDE SEQUENCE [LARGE SCALE GENOMIC DNA]</scope>
    <source>
        <strain evidence="5 6">KHGC13</strain>
    </source>
</reference>
<dbReference type="SUPFAM" id="SSF63411">
    <property type="entry name" value="LuxS/MPP-like metallohydrolase"/>
    <property type="match status" value="2"/>
</dbReference>
<gene>
    <name evidence="5" type="ORF">SAMN05216508_101153</name>
</gene>
<evidence type="ECO:0000259" key="3">
    <source>
        <dbReference type="Pfam" id="PF00675"/>
    </source>
</evidence>
<feature type="domain" description="Peptidase M16 N-terminal" evidence="3">
    <location>
        <begin position="12"/>
        <end position="159"/>
    </location>
</feature>
<dbReference type="RefSeq" id="WP_090469300.1">
    <property type="nucleotide sequence ID" value="NZ_FOWF01000005.1"/>
</dbReference>
<protein>
    <submittedName>
        <fullName evidence="5">Predicted Zn-dependent peptidase</fullName>
    </submittedName>
</protein>
<dbReference type="Pfam" id="PF00675">
    <property type="entry name" value="Peptidase_M16"/>
    <property type="match status" value="1"/>
</dbReference>
<evidence type="ECO:0000256" key="1">
    <source>
        <dbReference type="ARBA" id="ARBA00007261"/>
    </source>
</evidence>
<dbReference type="GO" id="GO:0006508">
    <property type="term" value="P:proteolysis"/>
    <property type="evidence" value="ECO:0007669"/>
    <property type="project" value="InterPro"/>
</dbReference>
<dbReference type="OrthoDB" id="9811314at2"/>
<keyword evidence="6" id="KW-1185">Reference proteome</keyword>
<dbReference type="PANTHER" id="PTHR11851">
    <property type="entry name" value="METALLOPROTEASE"/>
    <property type="match status" value="1"/>
</dbReference>
<evidence type="ECO:0000256" key="2">
    <source>
        <dbReference type="RuleBase" id="RU004447"/>
    </source>
</evidence>
<dbReference type="InterPro" id="IPR011249">
    <property type="entry name" value="Metalloenz_LuxS/M16"/>
</dbReference>
<dbReference type="InterPro" id="IPR001431">
    <property type="entry name" value="Pept_M16_Zn_BS"/>
</dbReference>
<dbReference type="GO" id="GO:0004222">
    <property type="term" value="F:metalloendopeptidase activity"/>
    <property type="evidence" value="ECO:0007669"/>
    <property type="project" value="InterPro"/>
</dbReference>
<dbReference type="InterPro" id="IPR050361">
    <property type="entry name" value="MPP/UQCRC_Complex"/>
</dbReference>
<comment type="similarity">
    <text evidence="1 2">Belongs to the peptidase M16 family.</text>
</comment>
<dbReference type="EMBL" id="FPBT01000001">
    <property type="protein sequence ID" value="SFU29544.1"/>
    <property type="molecule type" value="Genomic_DNA"/>
</dbReference>
<dbReference type="Proteomes" id="UP000198817">
    <property type="component" value="Unassembled WGS sequence"/>
</dbReference>